<organism evidence="1 2">
    <name type="scientific">Actinoalloteichus fjordicus</name>
    <dbReference type="NCBI Taxonomy" id="1612552"/>
    <lineage>
        <taxon>Bacteria</taxon>
        <taxon>Bacillati</taxon>
        <taxon>Actinomycetota</taxon>
        <taxon>Actinomycetes</taxon>
        <taxon>Pseudonocardiales</taxon>
        <taxon>Pseudonocardiaceae</taxon>
        <taxon>Actinoalloteichus</taxon>
    </lineage>
</organism>
<name>A0AAC9LJG1_9PSEU</name>
<keyword evidence="2" id="KW-1185">Reference proteome</keyword>
<dbReference type="Gene3D" id="1.25.40.10">
    <property type="entry name" value="Tetratricopeptide repeat domain"/>
    <property type="match status" value="1"/>
</dbReference>
<dbReference type="RefSeq" id="WP_075765724.1">
    <property type="nucleotide sequence ID" value="NZ_CP016076.1"/>
</dbReference>
<accession>A0AAC9LJG1</accession>
<gene>
    <name evidence="1" type="ORF">UA74_27260</name>
</gene>
<dbReference type="InterPro" id="IPR011990">
    <property type="entry name" value="TPR-like_helical_dom_sf"/>
</dbReference>
<dbReference type="SUPFAM" id="SSF48452">
    <property type="entry name" value="TPR-like"/>
    <property type="match status" value="1"/>
</dbReference>
<evidence type="ECO:0000313" key="2">
    <source>
        <dbReference type="Proteomes" id="UP000185511"/>
    </source>
</evidence>
<sequence>MDRRGFLTATSAASLSMLGLTDPDAVSRQLSRATGSVRVGAGEVTAIRTMTTTLGDAAAELGGGHARHLAVRYLVEDVGPWLAGRYTDRVGRELRAATSELTHLAGWMARDAGADDLAARYYDHSYRLATEVGAGAEELAATALRGLAERATDAGDIPTALAVAEACAQRGRDLANPKARAYYVTTHARAAAAAGDRITASRLLSAAQAAIETAPTTPGRSWASHYSHGRWAHDAGMILARLGDHRAAAEHLHLALDIHGLDRRRSRALVLADLGGIQLAQGAVDAALATWTEFLDVADGVRSVRITDSIGAIGTRLPATAGAEELRERIAGESGLPG</sequence>
<dbReference type="AlphaFoldDB" id="A0AAC9LJG1"/>
<protein>
    <recommendedName>
        <fullName evidence="3">Transcriptional regulator</fullName>
    </recommendedName>
</protein>
<dbReference type="KEGG" id="acad:UA74_27260"/>
<proteinExistence type="predicted"/>
<dbReference type="Proteomes" id="UP000185511">
    <property type="component" value="Chromosome"/>
</dbReference>
<dbReference type="EMBL" id="CP016076">
    <property type="protein sequence ID" value="APU17455.1"/>
    <property type="molecule type" value="Genomic_DNA"/>
</dbReference>
<evidence type="ECO:0000313" key="1">
    <source>
        <dbReference type="EMBL" id="APU17455.1"/>
    </source>
</evidence>
<reference evidence="2" key="1">
    <citation type="submission" date="2016-06" db="EMBL/GenBank/DDBJ databases">
        <title>Complete genome sequence of Actinoalloteichus fjordicus DSM 46855 (=ADI127-17), type strain of the new species Actinoalloteichus fjordicus.</title>
        <authorList>
            <person name="Ruckert C."/>
            <person name="Nouioui I."/>
            <person name="Willmese J."/>
            <person name="van Wezel G."/>
            <person name="Klenk H.-P."/>
            <person name="Kalinowski J."/>
            <person name="Zotchev S.B."/>
        </authorList>
    </citation>
    <scope>NUCLEOTIDE SEQUENCE [LARGE SCALE GENOMIC DNA]</scope>
    <source>
        <strain evidence="2">ADI127-7</strain>
    </source>
</reference>
<evidence type="ECO:0008006" key="3">
    <source>
        <dbReference type="Google" id="ProtNLM"/>
    </source>
</evidence>